<name>A0A384K6M4_BOTFB</name>
<evidence type="ECO:0000313" key="5">
    <source>
        <dbReference type="EMBL" id="ATZ58476.1"/>
    </source>
</evidence>
<dbReference type="VEuPathDB" id="FungiDB:Bcin16g02500"/>
<proteinExistence type="predicted"/>
<organism evidence="5 6">
    <name type="scientific">Botryotinia fuckeliana (strain B05.10)</name>
    <name type="common">Noble rot fungus</name>
    <name type="synonym">Botrytis cinerea</name>
    <dbReference type="NCBI Taxonomy" id="332648"/>
    <lineage>
        <taxon>Eukaryota</taxon>
        <taxon>Fungi</taxon>
        <taxon>Dikarya</taxon>
        <taxon>Ascomycota</taxon>
        <taxon>Pezizomycotina</taxon>
        <taxon>Leotiomycetes</taxon>
        <taxon>Helotiales</taxon>
        <taxon>Sclerotiniaceae</taxon>
        <taxon>Botrytis</taxon>
    </lineage>
</organism>
<evidence type="ECO:0000256" key="4">
    <source>
        <dbReference type="ARBA" id="ARBA00023136"/>
    </source>
</evidence>
<dbReference type="SUPFAM" id="SSF161084">
    <property type="entry name" value="MAPEG domain-like"/>
    <property type="match status" value="1"/>
</dbReference>
<sequence>MTTFIGFLSSPLSPTINHTVPYILTNWTLSYLVLASRHWKQYYGFDHNESPRYDIQEYGERMVKEGKLTKRQLDRIKRVQSASSNSIEHFAFFLGCIILAQQAGLPVQTINQFGLSYNLARIGYGFAYTFMETRNTSVLRTVFWWWGNISCIGVLLKAGRALNEGV</sequence>
<keyword evidence="6" id="KW-1185">Reference proteome</keyword>
<keyword evidence="4" id="KW-0472">Membrane</keyword>
<dbReference type="Gene3D" id="1.20.120.550">
    <property type="entry name" value="Membrane associated eicosanoid/glutathione metabolism-like domain"/>
    <property type="match status" value="1"/>
</dbReference>
<accession>A0A384K6M4</accession>
<dbReference type="Pfam" id="PF01124">
    <property type="entry name" value="MAPEG"/>
    <property type="match status" value="1"/>
</dbReference>
<keyword evidence="3" id="KW-1133">Transmembrane helix</keyword>
<dbReference type="PANTHER" id="PTHR35371:SF2">
    <property type="entry name" value="MAPEG FAMILY PROTEIN"/>
    <property type="match status" value="1"/>
</dbReference>
<evidence type="ECO:0000256" key="2">
    <source>
        <dbReference type="ARBA" id="ARBA00022692"/>
    </source>
</evidence>
<dbReference type="AlphaFoldDB" id="A0A384K6M4"/>
<dbReference type="RefSeq" id="XP_001550518.1">
    <property type="nucleotide sequence ID" value="XM_001550468.2"/>
</dbReference>
<dbReference type="GeneID" id="5430995"/>
<evidence type="ECO:0000256" key="1">
    <source>
        <dbReference type="ARBA" id="ARBA00004370"/>
    </source>
</evidence>
<dbReference type="EMBL" id="CP009820">
    <property type="protein sequence ID" value="ATZ58476.1"/>
    <property type="molecule type" value="Genomic_DNA"/>
</dbReference>
<dbReference type="OMA" id="FHFVFAY"/>
<gene>
    <name evidence="5" type="ORF">BCIN_16g02500</name>
</gene>
<protein>
    <submittedName>
        <fullName evidence="5">Uncharacterized protein</fullName>
    </submittedName>
</protein>
<reference evidence="5 6" key="3">
    <citation type="journal article" date="2017" name="Mol. Plant Pathol.">
        <title>A gapless genome sequence of the fungus Botrytis cinerea.</title>
        <authorList>
            <person name="Van Kan J.A."/>
            <person name="Stassen J.H."/>
            <person name="Mosbach A."/>
            <person name="Van Der Lee T.A."/>
            <person name="Faino L."/>
            <person name="Farmer A.D."/>
            <person name="Papasotiriou D.G."/>
            <person name="Zhou S."/>
            <person name="Seidl M.F."/>
            <person name="Cottam E."/>
            <person name="Edel D."/>
            <person name="Hahn M."/>
            <person name="Schwartz D.C."/>
            <person name="Dietrich R.A."/>
            <person name="Widdison S."/>
            <person name="Scalliet G."/>
        </authorList>
    </citation>
    <scope>NUCLEOTIDE SEQUENCE [LARGE SCALE GENOMIC DNA]</scope>
    <source>
        <strain evidence="5 6">B05.10</strain>
    </source>
</reference>
<reference evidence="5 6" key="2">
    <citation type="journal article" date="2012" name="Eukaryot. Cell">
        <title>Genome update of Botrytis cinerea strains B05.10 and T4.</title>
        <authorList>
            <person name="Staats M."/>
            <person name="van Kan J.A."/>
        </authorList>
    </citation>
    <scope>NUCLEOTIDE SEQUENCE [LARGE SCALE GENOMIC DNA]</scope>
    <source>
        <strain evidence="5 6">B05.10</strain>
    </source>
</reference>
<dbReference type="InterPro" id="IPR023352">
    <property type="entry name" value="MAPEG-like_dom_sf"/>
</dbReference>
<dbReference type="Proteomes" id="UP000001798">
    <property type="component" value="Chromosome 16"/>
</dbReference>
<evidence type="ECO:0000313" key="6">
    <source>
        <dbReference type="Proteomes" id="UP000001798"/>
    </source>
</evidence>
<dbReference type="PANTHER" id="PTHR35371">
    <property type="entry name" value="INNER MEMBRANE PROTEIN"/>
    <property type="match status" value="1"/>
</dbReference>
<dbReference type="InterPro" id="IPR001129">
    <property type="entry name" value="Membr-assoc_MAPEG"/>
</dbReference>
<dbReference type="GO" id="GO:0016020">
    <property type="term" value="C:membrane"/>
    <property type="evidence" value="ECO:0007669"/>
    <property type="project" value="UniProtKB-SubCell"/>
</dbReference>
<dbReference type="OrthoDB" id="2122304at2759"/>
<evidence type="ECO:0000256" key="3">
    <source>
        <dbReference type="ARBA" id="ARBA00022989"/>
    </source>
</evidence>
<reference evidence="5 6" key="1">
    <citation type="journal article" date="2011" name="PLoS Genet.">
        <title>Genomic analysis of the necrotrophic fungal pathogens Sclerotinia sclerotiorum and Botrytis cinerea.</title>
        <authorList>
            <person name="Amselem J."/>
            <person name="Cuomo C.A."/>
            <person name="van Kan J.A."/>
            <person name="Viaud M."/>
            <person name="Benito E.P."/>
            <person name="Couloux A."/>
            <person name="Coutinho P.M."/>
            <person name="de Vries R.P."/>
            <person name="Dyer P.S."/>
            <person name="Fillinger S."/>
            <person name="Fournier E."/>
            <person name="Gout L."/>
            <person name="Hahn M."/>
            <person name="Kohn L."/>
            <person name="Lapalu N."/>
            <person name="Plummer K.M."/>
            <person name="Pradier J.M."/>
            <person name="Quevillon E."/>
            <person name="Sharon A."/>
            <person name="Simon A."/>
            <person name="ten Have A."/>
            <person name="Tudzynski B."/>
            <person name="Tudzynski P."/>
            <person name="Wincker P."/>
            <person name="Andrew M."/>
            <person name="Anthouard V."/>
            <person name="Beever R.E."/>
            <person name="Beffa R."/>
            <person name="Benoit I."/>
            <person name="Bouzid O."/>
            <person name="Brault B."/>
            <person name="Chen Z."/>
            <person name="Choquer M."/>
            <person name="Collemare J."/>
            <person name="Cotton P."/>
            <person name="Danchin E.G."/>
            <person name="Da Silva C."/>
            <person name="Gautier A."/>
            <person name="Giraud C."/>
            <person name="Giraud T."/>
            <person name="Gonzalez C."/>
            <person name="Grossetete S."/>
            <person name="Guldener U."/>
            <person name="Henrissat B."/>
            <person name="Howlett B.J."/>
            <person name="Kodira C."/>
            <person name="Kretschmer M."/>
            <person name="Lappartient A."/>
            <person name="Leroch M."/>
            <person name="Levis C."/>
            <person name="Mauceli E."/>
            <person name="Neuveglise C."/>
            <person name="Oeser B."/>
            <person name="Pearson M."/>
            <person name="Poulain J."/>
            <person name="Poussereau N."/>
            <person name="Quesneville H."/>
            <person name="Rascle C."/>
            <person name="Schumacher J."/>
            <person name="Segurens B."/>
            <person name="Sexton A."/>
            <person name="Silva E."/>
            <person name="Sirven C."/>
            <person name="Soanes D.M."/>
            <person name="Talbot N.J."/>
            <person name="Templeton M."/>
            <person name="Yandava C."/>
            <person name="Yarden O."/>
            <person name="Zeng Q."/>
            <person name="Rollins J.A."/>
            <person name="Lebrun M.H."/>
            <person name="Dickman M."/>
        </authorList>
    </citation>
    <scope>NUCLEOTIDE SEQUENCE [LARGE SCALE GENOMIC DNA]</scope>
    <source>
        <strain evidence="5 6">B05.10</strain>
    </source>
</reference>
<keyword evidence="2" id="KW-0812">Transmembrane</keyword>
<comment type="subcellular location">
    <subcellularLocation>
        <location evidence="1">Membrane</location>
    </subcellularLocation>
</comment>
<dbReference type="KEGG" id="bfu:BCIN_16g02500"/>